<dbReference type="EMBL" id="CP014228">
    <property type="protein sequence ID" value="AMD87111.1"/>
    <property type="molecule type" value="Genomic_DNA"/>
</dbReference>
<dbReference type="InterPro" id="IPR026004">
    <property type="entry name" value="Septum_form"/>
</dbReference>
<organism evidence="4 5">
    <name type="scientific">Actinomyces radicidentis</name>
    <dbReference type="NCBI Taxonomy" id="111015"/>
    <lineage>
        <taxon>Bacteria</taxon>
        <taxon>Bacillati</taxon>
        <taxon>Actinomycetota</taxon>
        <taxon>Actinomycetes</taxon>
        <taxon>Actinomycetales</taxon>
        <taxon>Actinomycetaceae</taxon>
        <taxon>Actinomyces</taxon>
    </lineage>
</organism>
<evidence type="ECO:0000256" key="1">
    <source>
        <dbReference type="SAM" id="MobiDB-lite"/>
    </source>
</evidence>
<keyword evidence="2" id="KW-0732">Signal</keyword>
<gene>
    <name evidence="4" type="ORF">AXF14_05285</name>
</gene>
<accession>A0A120KLD2</accession>
<dbReference type="KEGG" id="ard:AXF14_05285"/>
<dbReference type="Pfam" id="PF13845">
    <property type="entry name" value="Septum_form"/>
    <property type="match status" value="1"/>
</dbReference>
<feature type="chain" id="PRO_5038400091" description="Septum formation-related domain-containing protein" evidence="2">
    <location>
        <begin position="24"/>
        <end position="202"/>
    </location>
</feature>
<evidence type="ECO:0000313" key="5">
    <source>
        <dbReference type="Proteomes" id="UP000065220"/>
    </source>
</evidence>
<feature type="region of interest" description="Disordered" evidence="1">
    <location>
        <begin position="26"/>
        <end position="83"/>
    </location>
</feature>
<dbReference type="Proteomes" id="UP000065220">
    <property type="component" value="Chromosome"/>
</dbReference>
<feature type="domain" description="Septum formation-related" evidence="3">
    <location>
        <begin position="80"/>
        <end position="183"/>
    </location>
</feature>
<protein>
    <recommendedName>
        <fullName evidence="3">Septum formation-related domain-containing protein</fullName>
    </recommendedName>
</protein>
<dbReference type="AlphaFoldDB" id="A0A120KLD2"/>
<feature type="signal peptide" evidence="2">
    <location>
        <begin position="1"/>
        <end position="23"/>
    </location>
</feature>
<dbReference type="PROSITE" id="PS51257">
    <property type="entry name" value="PROKAR_LIPOPROTEIN"/>
    <property type="match status" value="1"/>
</dbReference>
<name>A0A120KLD2_ACTRD</name>
<dbReference type="STRING" id="111015.AXF14_05285"/>
<sequence length="202" mass="20238">MRTTTRALALPTALILAVGIAACGSDDSNGSTGTAAPQTTAASDTSSSDSGLGSVSDDSSSSAPSSASAAATEADAETKSAQDLEVGDCFTDMGTETDDDGATVNTVDVVDCSAPHLYEVYKNGDIEADSFPTGDAMDEKTADVCYDAYADYVGTSLDESSLTATALTPTSSSWTLGDRTVSCVITSQDGSDLTSSAKGSKA</sequence>
<evidence type="ECO:0000259" key="3">
    <source>
        <dbReference type="Pfam" id="PF13845"/>
    </source>
</evidence>
<proteinExistence type="predicted"/>
<evidence type="ECO:0000256" key="2">
    <source>
        <dbReference type="SAM" id="SignalP"/>
    </source>
</evidence>
<keyword evidence="5" id="KW-1185">Reference proteome</keyword>
<reference evidence="5" key="1">
    <citation type="submission" date="2016-02" db="EMBL/GenBank/DDBJ databases">
        <authorList>
            <person name="Holder M.E."/>
            <person name="Ajami N.J."/>
            <person name="Petrosino J.F."/>
        </authorList>
    </citation>
    <scope>NUCLEOTIDE SEQUENCE [LARGE SCALE GENOMIC DNA]</scope>
    <source>
        <strain evidence="5">CCUG 36733</strain>
    </source>
</reference>
<feature type="compositionally biased region" description="Low complexity" evidence="1">
    <location>
        <begin position="34"/>
        <end position="73"/>
    </location>
</feature>
<dbReference type="OrthoDB" id="3628931at2"/>
<dbReference type="RefSeq" id="WP_067941441.1">
    <property type="nucleotide sequence ID" value="NZ_CAUHMM010000196.1"/>
</dbReference>
<evidence type="ECO:0000313" key="4">
    <source>
        <dbReference type="EMBL" id="AMD87111.1"/>
    </source>
</evidence>